<dbReference type="InterPro" id="IPR032693">
    <property type="entry name" value="YtkA-like_dom"/>
</dbReference>
<feature type="compositionally biased region" description="Basic and acidic residues" evidence="1">
    <location>
        <begin position="148"/>
        <end position="158"/>
    </location>
</feature>
<dbReference type="Pfam" id="PF13115">
    <property type="entry name" value="YtkA"/>
    <property type="match status" value="2"/>
</dbReference>
<feature type="region of interest" description="Disordered" evidence="1">
    <location>
        <begin position="130"/>
        <end position="175"/>
    </location>
</feature>
<dbReference type="EMBL" id="SRHY01000039">
    <property type="protein sequence ID" value="TFJ91796.1"/>
    <property type="molecule type" value="Genomic_DNA"/>
</dbReference>
<sequence length="255" mass="28393">MKKNIWTIMIILALTLLAACGGNDNENTANEGSEEPAVLEVEFELPETANVGETIEPKATVTYGEEMVKDAEFVRFEYWEQGHEDDSTTVDATNNEDGTYTAEISIDQDGVYEMYAHTQAREMHTMPKKAVTVGEGSSDETAGENEEDGGHEHGHHADGFSMDFSQPKNVQTGQETDLTVQLQMDEEPLENANVQYEITSDDNSDFHEWVDADENEAGEYSAAYAFDEAGAYTMTIHVKNDDGLHEHEEHEVEVK</sequence>
<gene>
    <name evidence="4" type="ORF">E4U82_15930</name>
</gene>
<protein>
    <recommendedName>
        <fullName evidence="3">YtkA-like domain-containing protein</fullName>
    </recommendedName>
</protein>
<evidence type="ECO:0000313" key="5">
    <source>
        <dbReference type="Proteomes" id="UP000298484"/>
    </source>
</evidence>
<comment type="caution">
    <text evidence="4">The sequence shown here is derived from an EMBL/GenBank/DDBJ whole genome shotgun (WGS) entry which is preliminary data.</text>
</comment>
<feature type="domain" description="YtkA-like" evidence="3">
    <location>
        <begin position="35"/>
        <end position="117"/>
    </location>
</feature>
<name>A0A4Y9A7Q1_9BACI</name>
<dbReference type="AlphaFoldDB" id="A0A4Y9A7Q1"/>
<dbReference type="PROSITE" id="PS51257">
    <property type="entry name" value="PROKAR_LIPOPROTEIN"/>
    <property type="match status" value="1"/>
</dbReference>
<proteinExistence type="predicted"/>
<dbReference type="RefSeq" id="WP_135111174.1">
    <property type="nucleotide sequence ID" value="NZ_SRHY01000039.1"/>
</dbReference>
<evidence type="ECO:0000313" key="4">
    <source>
        <dbReference type="EMBL" id="TFJ91796.1"/>
    </source>
</evidence>
<feature type="domain" description="YtkA-like" evidence="3">
    <location>
        <begin position="157"/>
        <end position="237"/>
    </location>
</feature>
<feature type="compositionally biased region" description="Acidic residues" evidence="1">
    <location>
        <begin position="137"/>
        <end position="147"/>
    </location>
</feature>
<keyword evidence="5" id="KW-1185">Reference proteome</keyword>
<reference evidence="4 5" key="1">
    <citation type="submission" date="2019-03" db="EMBL/GenBank/DDBJ databases">
        <title>Genome sequence of Lentibacillus salicampi ATCC BAA-719.</title>
        <authorList>
            <person name="Maclea K.S."/>
            <person name="Simoes Junior M."/>
        </authorList>
    </citation>
    <scope>NUCLEOTIDE SEQUENCE [LARGE SCALE GENOMIC DNA]</scope>
    <source>
        <strain evidence="4 5">ATCC BAA-719</strain>
    </source>
</reference>
<evidence type="ECO:0000259" key="3">
    <source>
        <dbReference type="Pfam" id="PF13115"/>
    </source>
</evidence>
<keyword evidence="2" id="KW-0732">Signal</keyword>
<evidence type="ECO:0000256" key="2">
    <source>
        <dbReference type="SAM" id="SignalP"/>
    </source>
</evidence>
<accession>A0A4Y9A7Q1</accession>
<organism evidence="4 5">
    <name type="scientific">Lentibacillus salicampi</name>
    <dbReference type="NCBI Taxonomy" id="175306"/>
    <lineage>
        <taxon>Bacteria</taxon>
        <taxon>Bacillati</taxon>
        <taxon>Bacillota</taxon>
        <taxon>Bacilli</taxon>
        <taxon>Bacillales</taxon>
        <taxon>Bacillaceae</taxon>
        <taxon>Lentibacillus</taxon>
    </lineage>
</organism>
<feature type="signal peptide" evidence="2">
    <location>
        <begin position="1"/>
        <end position="18"/>
    </location>
</feature>
<dbReference type="InterPro" id="IPR013783">
    <property type="entry name" value="Ig-like_fold"/>
</dbReference>
<dbReference type="Gene3D" id="2.60.40.10">
    <property type="entry name" value="Immunoglobulins"/>
    <property type="match status" value="1"/>
</dbReference>
<evidence type="ECO:0000256" key="1">
    <source>
        <dbReference type="SAM" id="MobiDB-lite"/>
    </source>
</evidence>
<feature type="compositionally biased region" description="Polar residues" evidence="1">
    <location>
        <begin position="163"/>
        <end position="175"/>
    </location>
</feature>
<feature type="chain" id="PRO_5039232003" description="YtkA-like domain-containing protein" evidence="2">
    <location>
        <begin position="19"/>
        <end position="255"/>
    </location>
</feature>
<dbReference type="OrthoDB" id="2679563at2"/>
<dbReference type="Proteomes" id="UP000298484">
    <property type="component" value="Unassembled WGS sequence"/>
</dbReference>